<comment type="caution">
    <text evidence="2">The sequence shown here is derived from an EMBL/GenBank/DDBJ whole genome shotgun (WGS) entry which is preliminary data.</text>
</comment>
<dbReference type="InterPro" id="IPR011990">
    <property type="entry name" value="TPR-like_helical_dom_sf"/>
</dbReference>
<accession>A0A7C9JYH0</accession>
<feature type="transmembrane region" description="Helical" evidence="1">
    <location>
        <begin position="286"/>
        <end position="304"/>
    </location>
</feature>
<dbReference type="EMBL" id="WXEW01000008">
    <property type="protein sequence ID" value="NAS25359.1"/>
    <property type="molecule type" value="Genomic_DNA"/>
</dbReference>
<dbReference type="SUPFAM" id="SSF48452">
    <property type="entry name" value="TPR-like"/>
    <property type="match status" value="1"/>
</dbReference>
<feature type="transmembrane region" description="Helical" evidence="1">
    <location>
        <begin position="386"/>
        <end position="408"/>
    </location>
</feature>
<dbReference type="Gene3D" id="1.25.40.10">
    <property type="entry name" value="Tetratricopeptide repeat domain"/>
    <property type="match status" value="1"/>
</dbReference>
<dbReference type="RefSeq" id="WP_161482451.1">
    <property type="nucleotide sequence ID" value="NZ_WXEW01000008.1"/>
</dbReference>
<protein>
    <submittedName>
        <fullName evidence="2">Uncharacterized protein</fullName>
    </submittedName>
</protein>
<feature type="transmembrane region" description="Helical" evidence="1">
    <location>
        <begin position="190"/>
        <end position="211"/>
    </location>
</feature>
<sequence length="425" mass="45364">MTDLWDRGSFTEAAAFVRRLGAARPGEPLPILLQALIHTRQADARTARELIERAMDLTSSPGSDSLALASMIFRELGDTTQAISYGLRATTLKPHDWQGYVALARAAAAEPLRGQQHEAERAARRAVALAPGEATAYLALGEALLAYPPQRIGTRKEGVEALERAAGLAPGNAEIQKALAEVRPAKDGNAWLGCLALPAMVALFVAGHRVIEMAGDGIARLLQIDQNRPEGEHSFPGLLILVVMGAVVWILVRLVRIKRRGDRPQVAIGRRKALSRNLHLADEESLRIAAATAATVVCMVPLILTGSLAAEAAAGTPLSADGALLPLVGVVALSVVGWSAVRWWFGPGQVQRALRVSGILRGCLLTSYVIVIGTVLLSWAEVSDEAAWTALMVLHFVWFTAGLGPLIIGARLARRRGRSGRIPPE</sequence>
<evidence type="ECO:0000313" key="2">
    <source>
        <dbReference type="EMBL" id="NAS25359.1"/>
    </source>
</evidence>
<proteinExistence type="predicted"/>
<gene>
    <name evidence="2" type="ORF">GT755_27200</name>
</gene>
<keyword evidence="1" id="KW-0472">Membrane</keyword>
<reference evidence="2 3" key="1">
    <citation type="submission" date="2020-01" db="EMBL/GenBank/DDBJ databases">
        <title>Herbidospora sp. NEAU-GS84 nov., a novel actinomycete isolated from soil.</title>
        <authorList>
            <person name="Han L."/>
        </authorList>
    </citation>
    <scope>NUCLEOTIDE SEQUENCE [LARGE SCALE GENOMIC DNA]</scope>
    <source>
        <strain evidence="2 3">NEAU-GS84</strain>
    </source>
</reference>
<feature type="transmembrane region" description="Helical" evidence="1">
    <location>
        <begin position="235"/>
        <end position="255"/>
    </location>
</feature>
<evidence type="ECO:0000313" key="3">
    <source>
        <dbReference type="Proteomes" id="UP000479526"/>
    </source>
</evidence>
<keyword evidence="3" id="KW-1185">Reference proteome</keyword>
<organism evidence="2 3">
    <name type="scientific">Herbidospora solisilvae</name>
    <dbReference type="NCBI Taxonomy" id="2696284"/>
    <lineage>
        <taxon>Bacteria</taxon>
        <taxon>Bacillati</taxon>
        <taxon>Actinomycetota</taxon>
        <taxon>Actinomycetes</taxon>
        <taxon>Streptosporangiales</taxon>
        <taxon>Streptosporangiaceae</taxon>
        <taxon>Herbidospora</taxon>
    </lineage>
</organism>
<name>A0A7C9JYH0_9ACTN</name>
<evidence type="ECO:0000256" key="1">
    <source>
        <dbReference type="SAM" id="Phobius"/>
    </source>
</evidence>
<keyword evidence="1" id="KW-0812">Transmembrane</keyword>
<feature type="transmembrane region" description="Helical" evidence="1">
    <location>
        <begin position="358"/>
        <end position="380"/>
    </location>
</feature>
<dbReference type="Proteomes" id="UP000479526">
    <property type="component" value="Unassembled WGS sequence"/>
</dbReference>
<keyword evidence="1" id="KW-1133">Transmembrane helix</keyword>
<dbReference type="AlphaFoldDB" id="A0A7C9JYH0"/>
<feature type="transmembrane region" description="Helical" evidence="1">
    <location>
        <begin position="324"/>
        <end position="346"/>
    </location>
</feature>